<dbReference type="Gene3D" id="3.30.830.10">
    <property type="entry name" value="Metalloenzyme, LuxS/M16 peptidase-like"/>
    <property type="match status" value="2"/>
</dbReference>
<evidence type="ECO:0000313" key="4">
    <source>
        <dbReference type="Proteomes" id="UP000029714"/>
    </source>
</evidence>
<dbReference type="SUPFAM" id="SSF63411">
    <property type="entry name" value="LuxS/MPP-like metallohydrolase"/>
    <property type="match status" value="2"/>
</dbReference>
<sequence>MGYKSQSIKGGKMEYKSQDSLTFLEVKGVKIPVIFESSKVLPIGHLELNFIGGGSVFNPPKKPLSKVGANLLNYGTKTLGNVGFANLLESKAISLQASDSPSTLSISLDFLSEFEDFALERLADLLQNPNLTQKALNDIQTKLKATLLSKSADFDYQARILLYKSVFAHTPLAYPALGNNAKEIDSVDLKDVKGYLDSNLVLSRLTIVLGGDLDIESSLKKIKNILANLSVGTSVDTPHYAVKPATIKEVKKDTQQAFIYFASPLALSDMRQEAYKARVVGFILGSSGFGSRLMEEIRVKRGLAYSAYMYPNLTRLSTHFVGQMQTALDKQDEAIKITQDLLNEFVKNGATAEELESAKQFILGNKPLQEETLEQRLGAKYNYFMSDLPLDYRDEFVRQVQELDLATLNAYIKAHPEIANVTFAVIRN</sequence>
<keyword evidence="4" id="KW-1185">Reference proteome</keyword>
<gene>
    <name evidence="2" type="ORF">DCO61_11395</name>
    <name evidence="3" type="ORF">LS64_004500</name>
</gene>
<dbReference type="OrthoDB" id="9811314at2"/>
<dbReference type="InterPro" id="IPR011249">
    <property type="entry name" value="Metalloenz_LuxS/M16"/>
</dbReference>
<protein>
    <submittedName>
        <fullName evidence="3">Insulinase family protein</fullName>
    </submittedName>
</protein>
<dbReference type="AlphaFoldDB" id="A0A347W0S4"/>
<comment type="caution">
    <text evidence="3">The sequence shown here is derived from an EMBL/GenBank/DDBJ whole genome shotgun (WGS) entry which is preliminary data.</text>
</comment>
<dbReference type="Proteomes" id="UP000477070">
    <property type="component" value="Unassembled WGS sequence"/>
</dbReference>
<dbReference type="EMBL" id="JRMP02000005">
    <property type="protein sequence ID" value="TLD94835.1"/>
    <property type="molecule type" value="Genomic_DNA"/>
</dbReference>
<feature type="domain" description="Peptidase M16 C-terminal" evidence="1">
    <location>
        <begin position="187"/>
        <end position="360"/>
    </location>
</feature>
<evidence type="ECO:0000313" key="5">
    <source>
        <dbReference type="Proteomes" id="UP000477070"/>
    </source>
</evidence>
<evidence type="ECO:0000313" key="2">
    <source>
        <dbReference type="EMBL" id="MWV70576.1"/>
    </source>
</evidence>
<proteinExistence type="predicted"/>
<dbReference type="GO" id="GO:0046872">
    <property type="term" value="F:metal ion binding"/>
    <property type="evidence" value="ECO:0007669"/>
    <property type="project" value="InterPro"/>
</dbReference>
<evidence type="ECO:0000313" key="3">
    <source>
        <dbReference type="EMBL" id="TLD94835.1"/>
    </source>
</evidence>
<evidence type="ECO:0000259" key="1">
    <source>
        <dbReference type="Pfam" id="PF05193"/>
    </source>
</evidence>
<accession>A0A347W0S4</accession>
<dbReference type="InterPro" id="IPR050361">
    <property type="entry name" value="MPP/UQCRC_Complex"/>
</dbReference>
<organism evidence="3 4">
    <name type="scientific">Helicobacter saguini</name>
    <dbReference type="NCBI Taxonomy" id="1548018"/>
    <lineage>
        <taxon>Bacteria</taxon>
        <taxon>Pseudomonadati</taxon>
        <taxon>Campylobacterota</taxon>
        <taxon>Epsilonproteobacteria</taxon>
        <taxon>Campylobacterales</taxon>
        <taxon>Helicobacteraceae</taxon>
        <taxon>Helicobacter</taxon>
    </lineage>
</organism>
<reference evidence="3 4" key="2">
    <citation type="journal article" date="2016" name="Infect. Immun.">
        <title>Helicobacter saguini, a Novel Helicobacter Isolated from Cotton-Top Tamarins with Ulcerative Colitis, Has Proinflammatory Properties and Induces Typhlocolitis and Dysplasia in Gnotobiotic IL-10-/- Mice.</title>
        <authorList>
            <person name="Shen Z."/>
            <person name="Mannion A."/>
            <person name="Whary M.T."/>
            <person name="Muthupalani S."/>
            <person name="Sheh A."/>
            <person name="Feng Y."/>
            <person name="Gong G."/>
            <person name="Vandamme P."/>
            <person name="Holcombe H.R."/>
            <person name="Paster B.J."/>
            <person name="Fox J.G."/>
        </authorList>
    </citation>
    <scope>NUCLEOTIDE SEQUENCE [LARGE SCALE GENOMIC DNA]</scope>
    <source>
        <strain evidence="3 4">MIT 97-6194</strain>
    </source>
</reference>
<reference evidence="3 4" key="1">
    <citation type="journal article" date="2014" name="Genome Announc.">
        <title>Draft genome sequences of eight enterohepatic helicobacter species isolated from both laboratory and wild rodents.</title>
        <authorList>
            <person name="Sheh A."/>
            <person name="Shen Z."/>
            <person name="Fox J.G."/>
        </authorList>
    </citation>
    <scope>NUCLEOTIDE SEQUENCE [LARGE SCALE GENOMIC DNA]</scope>
    <source>
        <strain evidence="3 4">MIT 97-6194</strain>
    </source>
</reference>
<dbReference type="PANTHER" id="PTHR11851:SF225">
    <property type="entry name" value="NON-PEPTIDASE HOMOLOG YMXG"/>
    <property type="match status" value="1"/>
</dbReference>
<dbReference type="Proteomes" id="UP000029714">
    <property type="component" value="Unassembled WGS sequence"/>
</dbReference>
<reference evidence="2 5" key="4">
    <citation type="submission" date="2019-12" db="EMBL/GenBank/DDBJ databases">
        <title>Multi-Generational Helicobacter saguini Isolates.</title>
        <authorList>
            <person name="Mannion A."/>
            <person name="Shen Z."/>
            <person name="Fox J.G."/>
        </authorList>
    </citation>
    <scope>NUCLEOTIDE SEQUENCE [LARGE SCALE GENOMIC DNA]</scope>
    <source>
        <strain evidence="2">16-048</strain>
        <strain evidence="5">16-048 (F4)</strain>
    </source>
</reference>
<name>A0A347W0S4_9HELI</name>
<dbReference type="Pfam" id="PF05193">
    <property type="entry name" value="Peptidase_M16_C"/>
    <property type="match status" value="1"/>
</dbReference>
<dbReference type="EMBL" id="QBIU01000002">
    <property type="protein sequence ID" value="MWV70576.1"/>
    <property type="molecule type" value="Genomic_DNA"/>
</dbReference>
<reference evidence="3" key="3">
    <citation type="submission" date="2018-04" db="EMBL/GenBank/DDBJ databases">
        <authorList>
            <person name="Sheh A."/>
            <person name="Shen Z."/>
            <person name="Mannion A.J."/>
            <person name="Fox J.G."/>
        </authorList>
    </citation>
    <scope>NUCLEOTIDE SEQUENCE</scope>
    <source>
        <strain evidence="3">MIT 97-6194</strain>
    </source>
</reference>
<dbReference type="PANTHER" id="PTHR11851">
    <property type="entry name" value="METALLOPROTEASE"/>
    <property type="match status" value="1"/>
</dbReference>
<dbReference type="InterPro" id="IPR007863">
    <property type="entry name" value="Peptidase_M16_C"/>
</dbReference>
<dbReference type="STRING" id="1548018.LS64_04755"/>